<dbReference type="Pfam" id="PF13590">
    <property type="entry name" value="DUF4136"/>
    <property type="match status" value="1"/>
</dbReference>
<evidence type="ECO:0000313" key="3">
    <source>
        <dbReference type="EMBL" id="QNT68754.1"/>
    </source>
</evidence>
<feature type="chain" id="PRO_5028959685" evidence="1">
    <location>
        <begin position="20"/>
        <end position="231"/>
    </location>
</feature>
<keyword evidence="4" id="KW-1185">Reference proteome</keyword>
<protein>
    <submittedName>
        <fullName evidence="3">DUF4136 domain-containing protein</fullName>
    </submittedName>
</protein>
<proteinExistence type="predicted"/>
<sequence>MHRSMLVVASLFTAGMLAACDHPSPKLTQQDVAIANATTAAMAAPDAAVAQSRYRTYRWMTPEEMLRYKVPYDPTMADGTRYTIQQAVDTNLTGKGFQQGQPADFVIALSDVYLDNNRQAAGFGVMGEEFTFSVDSQGEQSGAYQDQEQIRPAGDRLTFLFLDARTHRVLWAGRGNDVLVGVQQVNPNDTADEYLTPPVRSRAAPTSTRRYTKRWRRCRSRCRHPNEDASR</sequence>
<evidence type="ECO:0000313" key="4">
    <source>
        <dbReference type="Proteomes" id="UP000516369"/>
    </source>
</evidence>
<feature type="signal peptide" evidence="1">
    <location>
        <begin position="1"/>
        <end position="19"/>
    </location>
</feature>
<dbReference type="PROSITE" id="PS51257">
    <property type="entry name" value="PROKAR_LIPOPROTEIN"/>
    <property type="match status" value="1"/>
</dbReference>
<accession>A0A7H1MZ68</accession>
<organism evidence="3 4">
    <name type="scientific">Defluviicoccus vanus</name>
    <dbReference type="NCBI Taxonomy" id="111831"/>
    <lineage>
        <taxon>Bacteria</taxon>
        <taxon>Pseudomonadati</taxon>
        <taxon>Pseudomonadota</taxon>
        <taxon>Alphaproteobacteria</taxon>
        <taxon>Rhodospirillales</taxon>
        <taxon>Rhodospirillaceae</taxon>
        <taxon>Defluviicoccus</taxon>
    </lineage>
</organism>
<evidence type="ECO:0000256" key="1">
    <source>
        <dbReference type="SAM" id="SignalP"/>
    </source>
</evidence>
<keyword evidence="1" id="KW-0732">Signal</keyword>
<dbReference type="RefSeq" id="WP_190262203.1">
    <property type="nucleotide sequence ID" value="NZ_CP053923.1"/>
</dbReference>
<dbReference type="Gene3D" id="3.30.160.670">
    <property type="match status" value="1"/>
</dbReference>
<name>A0A7H1MZ68_9PROT</name>
<dbReference type="Proteomes" id="UP000516369">
    <property type="component" value="Chromosome"/>
</dbReference>
<dbReference type="AlphaFoldDB" id="A0A7H1MZ68"/>
<dbReference type="KEGG" id="dvn:HQ394_04445"/>
<evidence type="ECO:0000259" key="2">
    <source>
        <dbReference type="Pfam" id="PF13590"/>
    </source>
</evidence>
<reference evidence="3 4" key="1">
    <citation type="submission" date="2020-05" db="EMBL/GenBank/DDBJ databases">
        <title>Complete closed genome sequence of Defluviicoccus vanus.</title>
        <authorList>
            <person name="Bessarab I."/>
            <person name="Arumugam K."/>
            <person name="Maszenan A.M."/>
            <person name="Seviour R.J."/>
            <person name="Williams R.B."/>
        </authorList>
    </citation>
    <scope>NUCLEOTIDE SEQUENCE [LARGE SCALE GENOMIC DNA]</scope>
    <source>
        <strain evidence="3 4">Ben 114</strain>
    </source>
</reference>
<gene>
    <name evidence="3" type="ORF">HQ394_04445</name>
</gene>
<dbReference type="InterPro" id="IPR025411">
    <property type="entry name" value="DUF4136"/>
</dbReference>
<dbReference type="EMBL" id="CP053923">
    <property type="protein sequence ID" value="QNT68754.1"/>
    <property type="molecule type" value="Genomic_DNA"/>
</dbReference>
<feature type="domain" description="DUF4136" evidence="2">
    <location>
        <begin position="46"/>
        <end position="181"/>
    </location>
</feature>